<reference evidence="1" key="2">
    <citation type="submission" date="2020-09" db="EMBL/GenBank/DDBJ databases">
        <authorList>
            <person name="Sun Q."/>
            <person name="Zhou Y."/>
        </authorList>
    </citation>
    <scope>NUCLEOTIDE SEQUENCE</scope>
    <source>
        <strain evidence="1">CGMCC 1.12181</strain>
    </source>
</reference>
<proteinExistence type="predicted"/>
<reference evidence="1" key="1">
    <citation type="journal article" date="2014" name="Int. J. Syst. Evol. Microbiol.">
        <title>Complete genome sequence of Corynebacterium casei LMG S-19264T (=DSM 44701T), isolated from a smear-ripened cheese.</title>
        <authorList>
            <consortium name="US DOE Joint Genome Institute (JGI-PGF)"/>
            <person name="Walter F."/>
            <person name="Albersmeier A."/>
            <person name="Kalinowski J."/>
            <person name="Ruckert C."/>
        </authorList>
    </citation>
    <scope>NUCLEOTIDE SEQUENCE</scope>
    <source>
        <strain evidence="1">CGMCC 1.12181</strain>
    </source>
</reference>
<gene>
    <name evidence="1" type="ORF">GCM10011365_08280</name>
</gene>
<sequence length="109" mass="12785">MFELTLLIILGFIAAYWYNQTKAIEQVRRLGKQLTRERGWAFLDDSVVQKTCKLKSRLGRMAVYRVFDFEFSDTDANRHSGHIKHHGGVVIEIQFNHGSDIETLRLKRF</sequence>
<protein>
    <recommendedName>
        <fullName evidence="3">DUF3301 domain-containing protein</fullName>
    </recommendedName>
</protein>
<evidence type="ECO:0000313" key="2">
    <source>
        <dbReference type="Proteomes" id="UP000605253"/>
    </source>
</evidence>
<dbReference type="Pfam" id="PF11743">
    <property type="entry name" value="DUF3301"/>
    <property type="match status" value="1"/>
</dbReference>
<accession>A0A917CJH5</accession>
<dbReference type="InterPro" id="IPR021732">
    <property type="entry name" value="DUF3301"/>
</dbReference>
<dbReference type="Proteomes" id="UP000605253">
    <property type="component" value="Unassembled WGS sequence"/>
</dbReference>
<evidence type="ECO:0008006" key="3">
    <source>
        <dbReference type="Google" id="ProtNLM"/>
    </source>
</evidence>
<keyword evidence="2" id="KW-1185">Reference proteome</keyword>
<comment type="caution">
    <text evidence="1">The sequence shown here is derived from an EMBL/GenBank/DDBJ whole genome shotgun (WGS) entry which is preliminary data.</text>
</comment>
<organism evidence="1 2">
    <name type="scientific">Marinicella pacifica</name>
    <dbReference type="NCBI Taxonomy" id="1171543"/>
    <lineage>
        <taxon>Bacteria</taxon>
        <taxon>Pseudomonadati</taxon>
        <taxon>Pseudomonadota</taxon>
        <taxon>Gammaproteobacteria</taxon>
        <taxon>Lysobacterales</taxon>
        <taxon>Marinicellaceae</taxon>
        <taxon>Marinicella</taxon>
    </lineage>
</organism>
<dbReference type="EMBL" id="BMEO01000003">
    <property type="protein sequence ID" value="GGF89424.1"/>
    <property type="molecule type" value="Genomic_DNA"/>
</dbReference>
<dbReference type="RefSeq" id="WP_188364431.1">
    <property type="nucleotide sequence ID" value="NZ_BAABJF010000004.1"/>
</dbReference>
<name>A0A917CJH5_9GAMM</name>
<evidence type="ECO:0000313" key="1">
    <source>
        <dbReference type="EMBL" id="GGF89424.1"/>
    </source>
</evidence>
<dbReference type="AlphaFoldDB" id="A0A917CJH5"/>